<keyword evidence="9 12" id="KW-0460">Magnesium</keyword>
<keyword evidence="8 12" id="KW-0274">FAD</keyword>
<dbReference type="InterPro" id="IPR003374">
    <property type="entry name" value="ApbE-like_sf"/>
</dbReference>
<dbReference type="PANTHER" id="PTHR30040:SF2">
    <property type="entry name" value="FAD:PROTEIN FMN TRANSFERASE"/>
    <property type="match status" value="1"/>
</dbReference>
<comment type="cofactor">
    <cofactor evidence="1 13">
        <name>Mg(2+)</name>
        <dbReference type="ChEBI" id="CHEBI:18420"/>
    </cofactor>
</comment>
<evidence type="ECO:0000256" key="1">
    <source>
        <dbReference type="ARBA" id="ARBA00001946"/>
    </source>
</evidence>
<dbReference type="PIRSF" id="PIRSF006268">
    <property type="entry name" value="ApbE"/>
    <property type="match status" value="1"/>
</dbReference>
<dbReference type="EMBL" id="JBHSPP010000005">
    <property type="protein sequence ID" value="MFC5705192.1"/>
    <property type="molecule type" value="Genomic_DNA"/>
</dbReference>
<dbReference type="SUPFAM" id="SSF143631">
    <property type="entry name" value="ApbE-like"/>
    <property type="match status" value="1"/>
</dbReference>
<dbReference type="PROSITE" id="PS51257">
    <property type="entry name" value="PROKAR_LIPOPROTEIN"/>
    <property type="match status" value="1"/>
</dbReference>
<evidence type="ECO:0000256" key="11">
    <source>
        <dbReference type="ARBA" id="ARBA00048540"/>
    </source>
</evidence>
<keyword evidence="7 12" id="KW-0479">Metal-binding</keyword>
<keyword evidence="5 12" id="KW-0285">Flavoprotein</keyword>
<dbReference type="Proteomes" id="UP001596132">
    <property type="component" value="Unassembled WGS sequence"/>
</dbReference>
<keyword evidence="13" id="KW-0449">Lipoprotein</keyword>
<evidence type="ECO:0000256" key="2">
    <source>
        <dbReference type="ARBA" id="ARBA00008282"/>
    </source>
</evidence>
<keyword evidence="13" id="KW-1003">Cell membrane</keyword>
<evidence type="ECO:0000256" key="7">
    <source>
        <dbReference type="ARBA" id="ARBA00022723"/>
    </source>
</evidence>
<reference evidence="15" key="1">
    <citation type="journal article" date="2019" name="Int. J. Syst. Evol. Microbiol.">
        <title>The Global Catalogue of Microorganisms (GCM) 10K type strain sequencing project: providing services to taxonomists for standard genome sequencing and annotation.</title>
        <authorList>
            <consortium name="The Broad Institute Genomics Platform"/>
            <consortium name="The Broad Institute Genome Sequencing Center for Infectious Disease"/>
            <person name="Wu L."/>
            <person name="Ma J."/>
        </authorList>
    </citation>
    <scope>NUCLEOTIDE SEQUENCE [LARGE SCALE GENOMIC DNA]</scope>
    <source>
        <strain evidence="15">KCTC 15012</strain>
    </source>
</reference>
<evidence type="ECO:0000256" key="3">
    <source>
        <dbReference type="ARBA" id="ARBA00011955"/>
    </source>
</evidence>
<dbReference type="EC" id="2.7.1.180" evidence="3 12"/>
<name>A0ABW0Y8C8_9GAMM</name>
<accession>A0ABW0Y8C8</accession>
<evidence type="ECO:0000256" key="4">
    <source>
        <dbReference type="ARBA" id="ARBA00016337"/>
    </source>
</evidence>
<dbReference type="Pfam" id="PF02424">
    <property type="entry name" value="ApbE"/>
    <property type="match status" value="1"/>
</dbReference>
<comment type="function">
    <text evidence="13">Flavin transferase that catalyzes the transfer of the FMN moiety of FAD and its covalent binding to the hydroxyl group of a threonine residue in a target flavoprotein.</text>
</comment>
<organism evidence="14 15">
    <name type="scientific">Aeromonas eucrenophila</name>
    <dbReference type="NCBI Taxonomy" id="649"/>
    <lineage>
        <taxon>Bacteria</taxon>
        <taxon>Pseudomonadati</taxon>
        <taxon>Pseudomonadota</taxon>
        <taxon>Gammaproteobacteria</taxon>
        <taxon>Aeromonadales</taxon>
        <taxon>Aeromonadaceae</taxon>
        <taxon>Aeromonas</taxon>
    </lineage>
</organism>
<keyword evidence="13" id="KW-0472">Membrane</keyword>
<evidence type="ECO:0000313" key="14">
    <source>
        <dbReference type="EMBL" id="MFC5705192.1"/>
    </source>
</evidence>
<dbReference type="PANTHER" id="PTHR30040">
    <property type="entry name" value="THIAMINE BIOSYNTHESIS LIPOPROTEIN APBE"/>
    <property type="match status" value="1"/>
</dbReference>
<dbReference type="InterPro" id="IPR024932">
    <property type="entry name" value="ApbE"/>
</dbReference>
<comment type="caution">
    <text evidence="14">The sequence shown here is derived from an EMBL/GenBank/DDBJ whole genome shotgun (WGS) entry which is preliminary data.</text>
</comment>
<dbReference type="GO" id="GO:0016740">
    <property type="term" value="F:transferase activity"/>
    <property type="evidence" value="ECO:0007669"/>
    <property type="project" value="UniProtKB-KW"/>
</dbReference>
<evidence type="ECO:0000313" key="15">
    <source>
        <dbReference type="Proteomes" id="UP001596132"/>
    </source>
</evidence>
<protein>
    <recommendedName>
        <fullName evidence="4 12">FAD:protein FMN transferase</fullName>
        <ecNumber evidence="3 12">2.7.1.180</ecNumber>
    </recommendedName>
    <alternativeName>
        <fullName evidence="10 12">Flavin transferase</fullName>
    </alternativeName>
</protein>
<keyword evidence="6 12" id="KW-0808">Transferase</keyword>
<evidence type="ECO:0000256" key="13">
    <source>
        <dbReference type="RuleBase" id="RU363002"/>
    </source>
</evidence>
<comment type="similarity">
    <text evidence="2 12 13">Belongs to the ApbE family.</text>
</comment>
<sequence>MRLPSQAHVPTKAPTLRGLLLTLTLLLGACQPAPPPLTRIQGNTMGTYYVVTVNDPFPGGKEALQRELDTLLARMNKEISTYDPGSLISRFNQGSGKEPMPIPPAMAKIVQQGIDAGHLTKGKLDVTVGPLVNLWGFGPDKRPVKRPTDEQIAEARQRVDIDKLSLIKQGDNFLLGKAIPDLYLDLSTLGEGAAADEIAALLEGKGVNNYLIEVAGAVRNKGHNSQGNRWRVAIVEPSDNPGAIEDVVVPNGMALSTAGSYRNYYELDGRRYSHIIDPATGQPVTHKLVSASVLTPTALEADALDTALMVMGPEQAMAFAKEHQLAVYLIVKTPKGFESRYTPQFAPYLQQKKP</sequence>
<evidence type="ECO:0000256" key="6">
    <source>
        <dbReference type="ARBA" id="ARBA00022679"/>
    </source>
</evidence>
<evidence type="ECO:0000256" key="5">
    <source>
        <dbReference type="ARBA" id="ARBA00022630"/>
    </source>
</evidence>
<evidence type="ECO:0000256" key="12">
    <source>
        <dbReference type="PIRNR" id="PIRNR006268"/>
    </source>
</evidence>
<gene>
    <name evidence="14" type="ORF">ACFPVW_03690</name>
</gene>
<comment type="subcellular location">
    <subcellularLocation>
        <location evidence="13">Cell inner membrane</location>
        <topology evidence="13">Lipid-anchor</topology>
        <orientation evidence="13">Periplasmic side</orientation>
    </subcellularLocation>
</comment>
<dbReference type="Gene3D" id="3.10.520.10">
    <property type="entry name" value="ApbE-like domains"/>
    <property type="match status" value="1"/>
</dbReference>
<dbReference type="RefSeq" id="WP_042640008.1">
    <property type="nucleotide sequence ID" value="NZ_CDDF01000005.1"/>
</dbReference>
<keyword evidence="13" id="KW-0997">Cell inner membrane</keyword>
<keyword evidence="15" id="KW-1185">Reference proteome</keyword>
<comment type="catalytic activity">
    <reaction evidence="11 12 13">
        <text>L-threonyl-[protein] + FAD = FMN-L-threonyl-[protein] + AMP + H(+)</text>
        <dbReference type="Rhea" id="RHEA:36847"/>
        <dbReference type="Rhea" id="RHEA-COMP:11060"/>
        <dbReference type="Rhea" id="RHEA-COMP:11061"/>
        <dbReference type="ChEBI" id="CHEBI:15378"/>
        <dbReference type="ChEBI" id="CHEBI:30013"/>
        <dbReference type="ChEBI" id="CHEBI:57692"/>
        <dbReference type="ChEBI" id="CHEBI:74257"/>
        <dbReference type="ChEBI" id="CHEBI:456215"/>
        <dbReference type="EC" id="2.7.1.180"/>
    </reaction>
</comment>
<evidence type="ECO:0000256" key="9">
    <source>
        <dbReference type="ARBA" id="ARBA00022842"/>
    </source>
</evidence>
<evidence type="ECO:0000256" key="8">
    <source>
        <dbReference type="ARBA" id="ARBA00022827"/>
    </source>
</evidence>
<evidence type="ECO:0000256" key="10">
    <source>
        <dbReference type="ARBA" id="ARBA00031306"/>
    </source>
</evidence>
<proteinExistence type="inferred from homology"/>